<dbReference type="NCBIfam" id="TIGR00756">
    <property type="entry name" value="PPR"/>
    <property type="match status" value="8"/>
</dbReference>
<feature type="repeat" description="PPR" evidence="3">
    <location>
        <begin position="671"/>
        <end position="705"/>
    </location>
</feature>
<feature type="repeat" description="PPR" evidence="3">
    <location>
        <begin position="288"/>
        <end position="322"/>
    </location>
</feature>
<accession>A0A9D5B7J6</accession>
<feature type="repeat" description="PPR" evidence="3">
    <location>
        <begin position="358"/>
        <end position="392"/>
    </location>
</feature>
<dbReference type="Gene3D" id="1.25.40.10">
    <property type="entry name" value="Tetratricopeptide repeat domain"/>
    <property type="match status" value="4"/>
</dbReference>
<dbReference type="InterPro" id="IPR050872">
    <property type="entry name" value="PPR_P_subfamily"/>
</dbReference>
<evidence type="ECO:0000256" key="1">
    <source>
        <dbReference type="ARBA" id="ARBA00007626"/>
    </source>
</evidence>
<dbReference type="Pfam" id="PF01535">
    <property type="entry name" value="PPR"/>
    <property type="match status" value="3"/>
</dbReference>
<dbReference type="PANTHER" id="PTHR46128:SF211">
    <property type="entry name" value="PENTACOTRIPEPTIDE-REPEAT REGION OF PRORP DOMAIN-CONTAINING PROTEIN"/>
    <property type="match status" value="1"/>
</dbReference>
<comment type="caution">
    <text evidence="5">The sequence shown here is derived from an EMBL/GenBank/DDBJ whole genome shotgun (WGS) entry which is preliminary data.</text>
</comment>
<dbReference type="SUPFAM" id="SSF81901">
    <property type="entry name" value="HCP-like"/>
    <property type="match status" value="1"/>
</dbReference>
<dbReference type="InterPro" id="IPR033443">
    <property type="entry name" value="PROP1-like_PPR_dom"/>
</dbReference>
<proteinExistence type="inferred from homology"/>
<dbReference type="AlphaFoldDB" id="A0A9D5B7J6"/>
<feature type="repeat" description="PPR" evidence="3">
    <location>
        <begin position="463"/>
        <end position="493"/>
    </location>
</feature>
<comment type="similarity">
    <text evidence="1">Belongs to the PPR family. P subfamily.</text>
</comment>
<protein>
    <recommendedName>
        <fullName evidence="4">PROP1-like PPR domain-containing protein</fullName>
    </recommendedName>
</protein>
<dbReference type="EMBL" id="JAMSHJ010000003">
    <property type="protein sequence ID" value="KAI5432129.1"/>
    <property type="molecule type" value="Genomic_DNA"/>
</dbReference>
<feature type="domain" description="PROP1-like PPR" evidence="4">
    <location>
        <begin position="299"/>
        <end position="457"/>
    </location>
</feature>
<keyword evidence="6" id="KW-1185">Reference proteome</keyword>
<feature type="repeat" description="PPR" evidence="3">
    <location>
        <begin position="529"/>
        <end position="563"/>
    </location>
</feature>
<keyword evidence="2" id="KW-0677">Repeat</keyword>
<evidence type="ECO:0000313" key="6">
    <source>
        <dbReference type="Proteomes" id="UP001058974"/>
    </source>
</evidence>
<dbReference type="PANTHER" id="PTHR46128">
    <property type="entry name" value="MITOCHONDRIAL GROUP I INTRON SPLICING FACTOR CCM1"/>
    <property type="match status" value="1"/>
</dbReference>
<evidence type="ECO:0000313" key="5">
    <source>
        <dbReference type="EMBL" id="KAI5432129.1"/>
    </source>
</evidence>
<dbReference type="PROSITE" id="PS51375">
    <property type="entry name" value="PPR"/>
    <property type="match status" value="9"/>
</dbReference>
<organism evidence="5 6">
    <name type="scientific">Pisum sativum</name>
    <name type="common">Garden pea</name>
    <name type="synonym">Lathyrus oleraceus</name>
    <dbReference type="NCBI Taxonomy" id="3888"/>
    <lineage>
        <taxon>Eukaryota</taxon>
        <taxon>Viridiplantae</taxon>
        <taxon>Streptophyta</taxon>
        <taxon>Embryophyta</taxon>
        <taxon>Tracheophyta</taxon>
        <taxon>Spermatophyta</taxon>
        <taxon>Magnoliopsida</taxon>
        <taxon>eudicotyledons</taxon>
        <taxon>Gunneridae</taxon>
        <taxon>Pentapetalae</taxon>
        <taxon>rosids</taxon>
        <taxon>fabids</taxon>
        <taxon>Fabales</taxon>
        <taxon>Fabaceae</taxon>
        <taxon>Papilionoideae</taxon>
        <taxon>50 kb inversion clade</taxon>
        <taxon>NPAAA clade</taxon>
        <taxon>Hologalegina</taxon>
        <taxon>IRL clade</taxon>
        <taxon>Fabeae</taxon>
        <taxon>Lathyrus</taxon>
    </lineage>
</organism>
<evidence type="ECO:0000256" key="3">
    <source>
        <dbReference type="PROSITE-ProRule" id="PRU00708"/>
    </source>
</evidence>
<dbReference type="InterPro" id="IPR011990">
    <property type="entry name" value="TPR-like_helical_dom_sf"/>
</dbReference>
<evidence type="ECO:0000259" key="4">
    <source>
        <dbReference type="Pfam" id="PF17177"/>
    </source>
</evidence>
<dbReference type="Proteomes" id="UP001058974">
    <property type="component" value="Chromosome 3"/>
</dbReference>
<reference evidence="5 6" key="1">
    <citation type="journal article" date="2022" name="Nat. Genet.">
        <title>Improved pea reference genome and pan-genome highlight genomic features and evolutionary characteristics.</title>
        <authorList>
            <person name="Yang T."/>
            <person name="Liu R."/>
            <person name="Luo Y."/>
            <person name="Hu S."/>
            <person name="Wang D."/>
            <person name="Wang C."/>
            <person name="Pandey M.K."/>
            <person name="Ge S."/>
            <person name="Xu Q."/>
            <person name="Li N."/>
            <person name="Li G."/>
            <person name="Huang Y."/>
            <person name="Saxena R.K."/>
            <person name="Ji Y."/>
            <person name="Li M."/>
            <person name="Yan X."/>
            <person name="He Y."/>
            <person name="Liu Y."/>
            <person name="Wang X."/>
            <person name="Xiang C."/>
            <person name="Varshney R.K."/>
            <person name="Ding H."/>
            <person name="Gao S."/>
            <person name="Zong X."/>
        </authorList>
    </citation>
    <scope>NUCLEOTIDE SEQUENCE [LARGE SCALE GENOMIC DNA]</scope>
    <source>
        <strain evidence="5 6">cv. Zhongwan 6</strain>
    </source>
</reference>
<gene>
    <name evidence="5" type="ORF">KIW84_036034</name>
</gene>
<name>A0A9D5B7J6_PEA</name>
<dbReference type="Gramene" id="Psat03G0603400-T1">
    <property type="protein sequence ID" value="KAI5432129.1"/>
    <property type="gene ID" value="KIW84_036034"/>
</dbReference>
<feature type="repeat" description="PPR" evidence="3">
    <location>
        <begin position="706"/>
        <end position="740"/>
    </location>
</feature>
<feature type="repeat" description="PPR" evidence="3">
    <location>
        <begin position="494"/>
        <end position="528"/>
    </location>
</feature>
<dbReference type="Pfam" id="PF13041">
    <property type="entry name" value="PPR_2"/>
    <property type="match status" value="2"/>
</dbReference>
<evidence type="ECO:0000256" key="2">
    <source>
        <dbReference type="ARBA" id="ARBA00022737"/>
    </source>
</evidence>
<dbReference type="InterPro" id="IPR002885">
    <property type="entry name" value="PPR_rpt"/>
</dbReference>
<dbReference type="Pfam" id="PF17177">
    <property type="entry name" value="PPR_long"/>
    <property type="match status" value="1"/>
</dbReference>
<feature type="repeat" description="PPR" evidence="3">
    <location>
        <begin position="564"/>
        <end position="598"/>
    </location>
</feature>
<sequence>MFESAKHVAVKAQIEENVRRSTRIIEIVCYIQTSPSASAATPPEPQLIFRRNSTARIHLHHYYGMLFRLLNFPSIILFKKPFSITITKTKTIHFTKFTFSSSALALSNFSDTHFTKPSKISSFHPNTFQVLQKLYLYQNNPSLALSYFTHLNHLGFSHNIQTYASFIRILCYWNCIRKLDSLFIDIIAHSKQDPSFKINDLFDSLFEGVDVNHDHYLLRAFDGFVKACVSVNMFDEAIDFLLQTRKNVVILPNIRSFNFLINRLVIHDRVDTALFLVERFKSFGLISNCYSYAIIIKARCKKGDLENAIGVFDEMKEAGVNPDSYCYVALIEGMCNNHRSDLGYEMLRQFRMTNVVVDVYVYTAIIRGFCNEMKLDLAESVFLEMEKEGLVPDVYIYSALIHGYCKIRNLDKALAIHDSMISKGIETNCVVISCILHCLDEMGEASEVVARFEKLKQSGVFLDGVAYNIVFDALCKLGKVDDAIKMREDIIDLDIKHYTTLINGYCLQGKPVEALSLFKEMEEKDLKTDVVTYNVLVSGLFKNGRACEAIDLLEYMDSKSVKPNSLTHKAIIEGLCSVGKIEEAEAYFNGLKDKSVETYSAMVNGYCEADLIEKSYELNKAVMLLDAMLKMNTKPSKVTCSKIFTALCYTENMKCARSLFNSFVERGFTPDVVIYTVMIHSYCKMNCLQEAYELFQDMKIRGIKPDVIAYTVILDGLLNGGHAKIAVELYNEMCFDGLTPGTTLKRCIQKAIKMQFHR</sequence>
<feature type="repeat" description="PPR" evidence="3">
    <location>
        <begin position="393"/>
        <end position="427"/>
    </location>
</feature>